<sequence>MDNKLTLRVFVPTTFEGVTSVAILEEIIHPNVHLDVRYTRHLDFREHWEFHGADIVLILGLAYRGYTLPEEFYTEVDVPFMDFHHGSTYGKPIEGRHIQSIVTEDADPIYELCHHMRSFPDQSLLSKNVTITDKAWQMINAVNSYRTWTWEGNDIVRLLLALYHASYTLMPGAIRGNSLEETVKKNAIVIKGQMEKLKAYIARKKEVTQTYTVDINGTHCLLKVVFADEYINELANELLNDEKTSMPVIVCVGRATKSNDMFSIRTKRIHAGQVANLINEGNGKEEVGTVFVDVGYAELMGKSIIAALTRNVQ</sequence>
<proteinExistence type="predicted"/>
<dbReference type="Proteomes" id="UP000014701">
    <property type="component" value="Segment"/>
</dbReference>
<dbReference type="GeneID" id="16511546"/>
<evidence type="ECO:0000313" key="2">
    <source>
        <dbReference type="Proteomes" id="UP000014701"/>
    </source>
</evidence>
<reference evidence="1 2" key="1">
    <citation type="submission" date="2013-02" db="EMBL/GenBank/DDBJ databases">
        <title>phiNIT1 genome sequensing.</title>
        <authorList>
            <person name="Ozaki T."/>
            <person name="Kaneko J."/>
        </authorList>
    </citation>
    <scope>NUCLEOTIDE SEQUENCE [LARGE SCALE GENOMIC DNA]</scope>
    <source>
        <strain evidence="1">PhiNIT1</strain>
    </source>
</reference>
<dbReference type="RefSeq" id="YP_008318400.1">
    <property type="nucleotide sequence ID" value="NC_021856.1"/>
</dbReference>
<dbReference type="OrthoDB" id="10339at10239"/>
<dbReference type="KEGG" id="vg:16511546"/>
<gene>
    <name evidence="1" type="primary">orf313</name>
</gene>
<organism evidence="1 2">
    <name type="scientific">Bacillus phage phiNIT1</name>
    <dbReference type="NCBI Taxonomy" id="207656"/>
    <lineage>
        <taxon>Viruses</taxon>
        <taxon>Duplodnaviria</taxon>
        <taxon>Heunggongvirae</taxon>
        <taxon>Uroviricota</taxon>
        <taxon>Caudoviricetes</taxon>
        <taxon>Herelleviridae</taxon>
        <taxon>Bastillevirinae</taxon>
        <taxon>Nitunavirus</taxon>
        <taxon>Nitunavirus NIT1</taxon>
    </lineage>
</organism>
<name>S6B6B6_9CAUD</name>
<evidence type="ECO:0000313" key="1">
    <source>
        <dbReference type="EMBL" id="BAN59632.1"/>
    </source>
</evidence>
<protein>
    <submittedName>
        <fullName evidence="1">Uncharacterized protein</fullName>
    </submittedName>
</protein>
<dbReference type="EMBL" id="AP013029">
    <property type="protein sequence ID" value="BAN59632.1"/>
    <property type="molecule type" value="Genomic_DNA"/>
</dbReference>
<keyword evidence="2" id="KW-1185">Reference proteome</keyword>
<accession>S6B6B6</accession>